<gene>
    <name evidence="1" type="ORF">N802_09690</name>
</gene>
<sequence>MDDTRGWTSPDAWILASIADSRRGSTLSHVIGTADAFNHDIPSRDQLASSIGALIDAGLVDSVNGRLRLTREGQQIQRTWRGGAFEWGEMLPHLQRMPRSGRAYPLSGEEWQRAYDEYYPPERRPR</sequence>
<dbReference type="EMBL" id="AVPJ01000021">
    <property type="protein sequence ID" value="KGN30231.1"/>
    <property type="molecule type" value="Genomic_DNA"/>
</dbReference>
<dbReference type="RefSeq" id="WP_035919020.1">
    <property type="nucleotide sequence ID" value="NZ_AVPJ01000021.1"/>
</dbReference>
<evidence type="ECO:0000313" key="2">
    <source>
        <dbReference type="Proteomes" id="UP000030002"/>
    </source>
</evidence>
<protein>
    <submittedName>
        <fullName evidence="1">Uncharacterized protein</fullName>
    </submittedName>
</protein>
<organism evidence="1 2">
    <name type="scientific">Knoellia sinensis KCTC 19936</name>
    <dbReference type="NCBI Taxonomy" id="1385520"/>
    <lineage>
        <taxon>Bacteria</taxon>
        <taxon>Bacillati</taxon>
        <taxon>Actinomycetota</taxon>
        <taxon>Actinomycetes</taxon>
        <taxon>Micrococcales</taxon>
        <taxon>Intrasporangiaceae</taxon>
        <taxon>Knoellia</taxon>
    </lineage>
</organism>
<keyword evidence="2" id="KW-1185">Reference proteome</keyword>
<dbReference type="Proteomes" id="UP000030002">
    <property type="component" value="Unassembled WGS sequence"/>
</dbReference>
<comment type="caution">
    <text evidence="1">The sequence shown here is derived from an EMBL/GenBank/DDBJ whole genome shotgun (WGS) entry which is preliminary data.</text>
</comment>
<dbReference type="AlphaFoldDB" id="A0A0A0J3M1"/>
<proteinExistence type="predicted"/>
<accession>A0A0A0J3M1</accession>
<dbReference type="OrthoDB" id="3396857at2"/>
<evidence type="ECO:0000313" key="1">
    <source>
        <dbReference type="EMBL" id="KGN30231.1"/>
    </source>
</evidence>
<reference evidence="1 2" key="1">
    <citation type="submission" date="2013-08" db="EMBL/GenBank/DDBJ databases">
        <title>The genome sequence of Knoellia sinensis.</title>
        <authorList>
            <person name="Zhu W."/>
            <person name="Wang G."/>
        </authorList>
    </citation>
    <scope>NUCLEOTIDE SEQUENCE [LARGE SCALE GENOMIC DNA]</scope>
    <source>
        <strain evidence="1 2">KCTC 19936</strain>
    </source>
</reference>
<name>A0A0A0J3M1_9MICO</name>